<feature type="domain" description="Reverse transcriptase zinc-binding" evidence="2">
    <location>
        <begin position="116"/>
        <end position="197"/>
    </location>
</feature>
<keyword evidence="4" id="KW-1185">Reference proteome</keyword>
<evidence type="ECO:0000313" key="3">
    <source>
        <dbReference type="EMBL" id="KAL3513895.1"/>
    </source>
</evidence>
<reference evidence="3 4" key="1">
    <citation type="submission" date="2024-11" db="EMBL/GenBank/DDBJ databases">
        <title>A near-complete genome assembly of Cinchona calisaya.</title>
        <authorList>
            <person name="Lian D.C."/>
            <person name="Zhao X.W."/>
            <person name="Wei L."/>
        </authorList>
    </citation>
    <scope>NUCLEOTIDE SEQUENCE [LARGE SCALE GENOMIC DNA]</scope>
    <source>
        <tissue evidence="3">Nenye</tissue>
    </source>
</reference>
<evidence type="ECO:0000256" key="1">
    <source>
        <dbReference type="SAM" id="SignalP"/>
    </source>
</evidence>
<dbReference type="InterPro" id="IPR026960">
    <property type="entry name" value="RVT-Znf"/>
</dbReference>
<protein>
    <recommendedName>
        <fullName evidence="2">Reverse transcriptase zinc-binding domain-containing protein</fullName>
    </recommendedName>
</protein>
<dbReference type="AlphaFoldDB" id="A0ABD2Z6D3"/>
<accession>A0ABD2Z6D3</accession>
<name>A0ABD2Z6D3_9GENT</name>
<gene>
    <name evidence="3" type="ORF">ACH5RR_026612</name>
</gene>
<organism evidence="3 4">
    <name type="scientific">Cinchona calisaya</name>
    <dbReference type="NCBI Taxonomy" id="153742"/>
    <lineage>
        <taxon>Eukaryota</taxon>
        <taxon>Viridiplantae</taxon>
        <taxon>Streptophyta</taxon>
        <taxon>Embryophyta</taxon>
        <taxon>Tracheophyta</taxon>
        <taxon>Spermatophyta</taxon>
        <taxon>Magnoliopsida</taxon>
        <taxon>eudicotyledons</taxon>
        <taxon>Gunneridae</taxon>
        <taxon>Pentapetalae</taxon>
        <taxon>asterids</taxon>
        <taxon>lamiids</taxon>
        <taxon>Gentianales</taxon>
        <taxon>Rubiaceae</taxon>
        <taxon>Cinchonoideae</taxon>
        <taxon>Cinchoneae</taxon>
        <taxon>Cinchona</taxon>
    </lineage>
</organism>
<evidence type="ECO:0000313" key="4">
    <source>
        <dbReference type="Proteomes" id="UP001630127"/>
    </source>
</evidence>
<dbReference type="EMBL" id="JBJUIK010000011">
    <property type="protein sequence ID" value="KAL3513895.1"/>
    <property type="molecule type" value="Genomic_DNA"/>
</dbReference>
<comment type="caution">
    <text evidence="3">The sequence shown here is derived from an EMBL/GenBank/DDBJ whole genome shotgun (WGS) entry which is preliminary data.</text>
</comment>
<keyword evidence="1" id="KW-0732">Signal</keyword>
<evidence type="ECO:0000259" key="2">
    <source>
        <dbReference type="Pfam" id="PF13966"/>
    </source>
</evidence>
<dbReference type="Proteomes" id="UP001630127">
    <property type="component" value="Unassembled WGS sequence"/>
</dbReference>
<proteinExistence type="predicted"/>
<dbReference type="Pfam" id="PF13966">
    <property type="entry name" value="zf-RVT"/>
    <property type="match status" value="1"/>
</dbReference>
<sequence length="199" mass="22778">MAWSWNLRMVMMLRDIAWECINVVVGNGKQTSLGYDDWHDVSPSIKVFPPAIIQLFSSTNEAKLSSIIRNGEWAWPKGRMLRAEALAMVQASPSYFLPKPDIKDVFIWKIDPSSIFSVKSALKKLSTYPPNVSWYKGVWGKHYVLEHSFILMLTCRRRLATTNMLLSWGMEIDASCPLCKSANETLSHLFFCYPFSTMV</sequence>
<feature type="chain" id="PRO_5044820941" description="Reverse transcriptase zinc-binding domain-containing protein" evidence="1">
    <location>
        <begin position="19"/>
        <end position="199"/>
    </location>
</feature>
<feature type="signal peptide" evidence="1">
    <location>
        <begin position="1"/>
        <end position="18"/>
    </location>
</feature>